<keyword evidence="4" id="KW-1185">Reference proteome</keyword>
<dbReference type="OrthoDB" id="416741at2759"/>
<evidence type="ECO:0000313" key="2">
    <source>
        <dbReference type="EMBL" id="ESN97330.1"/>
    </source>
</evidence>
<dbReference type="InterPro" id="IPR006935">
    <property type="entry name" value="Helicase/UvrB_N"/>
</dbReference>
<dbReference type="GeneID" id="20206616"/>
<accession>T1FCR7</accession>
<dbReference type="PANTHER" id="PTHR14074">
    <property type="entry name" value="HELICASE WITH DEATH DOMAIN-RELATED"/>
    <property type="match status" value="1"/>
</dbReference>
<name>T1FCR7_HELRO</name>
<protein>
    <recommendedName>
        <fullName evidence="1">Helicase/UvrB N-terminal domain-containing protein</fullName>
    </recommendedName>
</protein>
<organism evidence="3 4">
    <name type="scientific">Helobdella robusta</name>
    <name type="common">Californian leech</name>
    <dbReference type="NCBI Taxonomy" id="6412"/>
    <lineage>
        <taxon>Eukaryota</taxon>
        <taxon>Metazoa</taxon>
        <taxon>Spiralia</taxon>
        <taxon>Lophotrochozoa</taxon>
        <taxon>Annelida</taxon>
        <taxon>Clitellata</taxon>
        <taxon>Hirudinea</taxon>
        <taxon>Rhynchobdellida</taxon>
        <taxon>Glossiphoniidae</taxon>
        <taxon>Helobdella</taxon>
    </lineage>
</organism>
<dbReference type="Proteomes" id="UP000015101">
    <property type="component" value="Unassembled WGS sequence"/>
</dbReference>
<dbReference type="InterPro" id="IPR051363">
    <property type="entry name" value="RLR_Helicase"/>
</dbReference>
<dbReference type="RefSeq" id="XP_009024507.1">
    <property type="nucleotide sequence ID" value="XM_009026259.1"/>
</dbReference>
<dbReference type="CTD" id="20206616"/>
<dbReference type="EMBL" id="KB097379">
    <property type="protein sequence ID" value="ESN97330.1"/>
    <property type="molecule type" value="Genomic_DNA"/>
</dbReference>
<dbReference type="STRING" id="6412.T1FCR7"/>
<gene>
    <name evidence="3" type="primary">20206616</name>
    <name evidence="2" type="ORF">HELRODRAFT_178117</name>
</gene>
<dbReference type="Gene3D" id="3.40.50.300">
    <property type="entry name" value="P-loop containing nucleotide triphosphate hydrolases"/>
    <property type="match status" value="1"/>
</dbReference>
<proteinExistence type="predicted"/>
<dbReference type="KEGG" id="hro:HELRODRAFT_178117"/>
<reference evidence="3" key="3">
    <citation type="submission" date="2015-06" db="UniProtKB">
        <authorList>
            <consortium name="EnsemblMetazoa"/>
        </authorList>
    </citation>
    <scope>IDENTIFICATION</scope>
</reference>
<dbReference type="GO" id="GO:0003677">
    <property type="term" value="F:DNA binding"/>
    <property type="evidence" value="ECO:0007669"/>
    <property type="project" value="InterPro"/>
</dbReference>
<dbReference type="AlphaFoldDB" id="T1FCR7"/>
<evidence type="ECO:0000313" key="4">
    <source>
        <dbReference type="Proteomes" id="UP000015101"/>
    </source>
</evidence>
<sequence length="117" mass="13601">MHFVFCRLILLRINKKKKIKEQTHAALKRAQQSVDWSCEGIKSNWHEDAMKGRNYTIVAPTGTGKPHVAMHIIQDYLQQDNDGGDPRRKKCFVFLVPTVALVEQQKRLFVNTEPRKE</sequence>
<dbReference type="SUPFAM" id="SSF52540">
    <property type="entry name" value="P-loop containing nucleoside triphosphate hydrolases"/>
    <property type="match status" value="1"/>
</dbReference>
<evidence type="ECO:0000313" key="3">
    <source>
        <dbReference type="EnsemblMetazoa" id="HelroP178117"/>
    </source>
</evidence>
<dbReference type="PANTHER" id="PTHR14074:SF16">
    <property type="entry name" value="ANTIVIRAL INNATE IMMUNE RESPONSE RECEPTOR RIG-I"/>
    <property type="match status" value="1"/>
</dbReference>
<dbReference type="Pfam" id="PF04851">
    <property type="entry name" value="ResIII"/>
    <property type="match status" value="1"/>
</dbReference>
<dbReference type="InParanoid" id="T1FCR7"/>
<dbReference type="InterPro" id="IPR027417">
    <property type="entry name" value="P-loop_NTPase"/>
</dbReference>
<dbReference type="EMBL" id="AMQM01006306">
    <property type="status" value="NOT_ANNOTATED_CDS"/>
    <property type="molecule type" value="Genomic_DNA"/>
</dbReference>
<feature type="domain" description="Helicase/UvrB N-terminal" evidence="1">
    <location>
        <begin position="25"/>
        <end position="114"/>
    </location>
</feature>
<dbReference type="GO" id="GO:0016787">
    <property type="term" value="F:hydrolase activity"/>
    <property type="evidence" value="ECO:0007669"/>
    <property type="project" value="InterPro"/>
</dbReference>
<evidence type="ECO:0000259" key="1">
    <source>
        <dbReference type="Pfam" id="PF04851"/>
    </source>
</evidence>
<reference evidence="4" key="1">
    <citation type="submission" date="2012-12" db="EMBL/GenBank/DDBJ databases">
        <authorList>
            <person name="Hellsten U."/>
            <person name="Grimwood J."/>
            <person name="Chapman J.A."/>
            <person name="Shapiro H."/>
            <person name="Aerts A."/>
            <person name="Otillar R.P."/>
            <person name="Terry A.Y."/>
            <person name="Boore J.L."/>
            <person name="Simakov O."/>
            <person name="Marletaz F."/>
            <person name="Cho S.-J."/>
            <person name="Edsinger-Gonzales E."/>
            <person name="Havlak P."/>
            <person name="Kuo D.-H."/>
            <person name="Larsson T."/>
            <person name="Lv J."/>
            <person name="Arendt D."/>
            <person name="Savage R."/>
            <person name="Osoegawa K."/>
            <person name="de Jong P."/>
            <person name="Lindberg D.R."/>
            <person name="Seaver E.C."/>
            <person name="Weisblat D.A."/>
            <person name="Putnam N.H."/>
            <person name="Grigoriev I.V."/>
            <person name="Rokhsar D.S."/>
        </authorList>
    </citation>
    <scope>NUCLEOTIDE SEQUENCE</scope>
</reference>
<reference evidence="2 4" key="2">
    <citation type="journal article" date="2013" name="Nature">
        <title>Insights into bilaterian evolution from three spiralian genomes.</title>
        <authorList>
            <person name="Simakov O."/>
            <person name="Marletaz F."/>
            <person name="Cho S.J."/>
            <person name="Edsinger-Gonzales E."/>
            <person name="Havlak P."/>
            <person name="Hellsten U."/>
            <person name="Kuo D.H."/>
            <person name="Larsson T."/>
            <person name="Lv J."/>
            <person name="Arendt D."/>
            <person name="Savage R."/>
            <person name="Osoegawa K."/>
            <person name="de Jong P."/>
            <person name="Grimwood J."/>
            <person name="Chapman J.A."/>
            <person name="Shapiro H."/>
            <person name="Aerts A."/>
            <person name="Otillar R.P."/>
            <person name="Terry A.Y."/>
            <person name="Boore J.L."/>
            <person name="Grigoriev I.V."/>
            <person name="Lindberg D.R."/>
            <person name="Seaver E.C."/>
            <person name="Weisblat D.A."/>
            <person name="Putnam N.H."/>
            <person name="Rokhsar D.S."/>
        </authorList>
    </citation>
    <scope>NUCLEOTIDE SEQUENCE</scope>
</reference>
<dbReference type="GO" id="GO:0005524">
    <property type="term" value="F:ATP binding"/>
    <property type="evidence" value="ECO:0007669"/>
    <property type="project" value="InterPro"/>
</dbReference>
<dbReference type="HOGENOM" id="CLU_2087419_0_0_1"/>
<dbReference type="EnsemblMetazoa" id="HelroT178117">
    <property type="protein sequence ID" value="HelroP178117"/>
    <property type="gene ID" value="HelroG178117"/>
</dbReference>